<dbReference type="InterPro" id="IPR035965">
    <property type="entry name" value="PAS-like_dom_sf"/>
</dbReference>
<evidence type="ECO:0000256" key="6">
    <source>
        <dbReference type="ARBA" id="ARBA00022692"/>
    </source>
</evidence>
<evidence type="ECO:0000256" key="1">
    <source>
        <dbReference type="ARBA" id="ARBA00000085"/>
    </source>
</evidence>
<evidence type="ECO:0000256" key="9">
    <source>
        <dbReference type="PROSITE-ProRule" id="PRU00169"/>
    </source>
</evidence>
<dbReference type="InterPro" id="IPR005467">
    <property type="entry name" value="His_kinase_dom"/>
</dbReference>
<dbReference type="Gene3D" id="1.10.287.130">
    <property type="match status" value="1"/>
</dbReference>
<keyword evidence="6 10" id="KW-0812">Transmembrane</keyword>
<keyword evidence="16" id="KW-1185">Reference proteome</keyword>
<comment type="subcellular location">
    <subcellularLocation>
        <location evidence="2">Cell membrane</location>
        <topology evidence="2">Multi-pass membrane protein</topology>
    </subcellularLocation>
</comment>
<dbReference type="Pfam" id="PF13426">
    <property type="entry name" value="PAS_9"/>
    <property type="match status" value="2"/>
</dbReference>
<dbReference type="PROSITE" id="PS50109">
    <property type="entry name" value="HIS_KIN"/>
    <property type="match status" value="1"/>
</dbReference>
<dbReference type="Gene3D" id="3.40.50.2300">
    <property type="match status" value="1"/>
</dbReference>
<dbReference type="PROSITE" id="PS50112">
    <property type="entry name" value="PAS"/>
    <property type="match status" value="1"/>
</dbReference>
<dbReference type="SMART" id="SM00091">
    <property type="entry name" value="PAS"/>
    <property type="match status" value="2"/>
</dbReference>
<evidence type="ECO:0000256" key="3">
    <source>
        <dbReference type="ARBA" id="ARBA00012438"/>
    </source>
</evidence>
<dbReference type="Pfam" id="PF17200">
    <property type="entry name" value="sCache_2"/>
    <property type="match status" value="1"/>
</dbReference>
<name>S0G5N0_9BACT</name>
<keyword evidence="5 9" id="KW-0597">Phosphoprotein</keyword>
<dbReference type="SMART" id="SM01049">
    <property type="entry name" value="Cache_2"/>
    <property type="match status" value="1"/>
</dbReference>
<comment type="caution">
    <text evidence="15">The sequence shown here is derived from an EMBL/GenBank/DDBJ whole genome shotgun (WGS) entry which is preliminary data.</text>
</comment>
<keyword evidence="7 10" id="KW-1133">Transmembrane helix</keyword>
<accession>S0G5N0</accession>
<dbReference type="EMBL" id="APJX01000001">
    <property type="protein sequence ID" value="EMS81194.1"/>
    <property type="molecule type" value="Genomic_DNA"/>
</dbReference>
<dbReference type="SMART" id="SM00086">
    <property type="entry name" value="PAC"/>
    <property type="match status" value="1"/>
</dbReference>
<dbReference type="InterPro" id="IPR000014">
    <property type="entry name" value="PAS"/>
</dbReference>
<dbReference type="PRINTS" id="PR00344">
    <property type="entry name" value="BCTRLSENSOR"/>
</dbReference>
<feature type="modified residue" description="4-aspartylphosphate" evidence="9">
    <location>
        <position position="801"/>
    </location>
</feature>
<keyword evidence="15" id="KW-0808">Transferase</keyword>
<dbReference type="Pfam" id="PF02518">
    <property type="entry name" value="HATPase_c"/>
    <property type="match status" value="1"/>
</dbReference>
<dbReference type="PANTHER" id="PTHR43065:SF42">
    <property type="entry name" value="TWO-COMPONENT SENSOR PPRA"/>
    <property type="match status" value="1"/>
</dbReference>
<evidence type="ECO:0000259" key="12">
    <source>
        <dbReference type="PROSITE" id="PS50110"/>
    </source>
</evidence>
<keyword evidence="8 10" id="KW-0472">Membrane</keyword>
<dbReference type="GO" id="GO:0000155">
    <property type="term" value="F:phosphorelay sensor kinase activity"/>
    <property type="evidence" value="ECO:0007669"/>
    <property type="project" value="InterPro"/>
</dbReference>
<evidence type="ECO:0000256" key="10">
    <source>
        <dbReference type="SAM" id="Phobius"/>
    </source>
</evidence>
<dbReference type="AlphaFoldDB" id="S0G5N0"/>
<gene>
    <name evidence="15" type="ORF">Dpo_1c03330</name>
</gene>
<evidence type="ECO:0000259" key="11">
    <source>
        <dbReference type="PROSITE" id="PS50109"/>
    </source>
</evidence>
<feature type="domain" description="Histidine kinase" evidence="11">
    <location>
        <begin position="506"/>
        <end position="729"/>
    </location>
</feature>
<dbReference type="SMART" id="SM00448">
    <property type="entry name" value="REC"/>
    <property type="match status" value="1"/>
</dbReference>
<dbReference type="InterPro" id="IPR004358">
    <property type="entry name" value="Sig_transdc_His_kin-like_C"/>
</dbReference>
<dbReference type="Gene3D" id="3.30.450.20">
    <property type="entry name" value="PAS domain"/>
    <property type="match status" value="3"/>
</dbReference>
<reference evidence="15 16" key="1">
    <citation type="journal article" date="2013" name="Genome Announc.">
        <title>Draft Genome Sequence of Desulfotignum phosphitoxidans DSM 13687 Strain FiPS-3.</title>
        <authorList>
            <person name="Poehlein A."/>
            <person name="Daniel R."/>
            <person name="Simeonova D.D."/>
        </authorList>
    </citation>
    <scope>NUCLEOTIDE SEQUENCE [LARGE SCALE GENOMIC DNA]</scope>
    <source>
        <strain evidence="15 16">DSM 13687</strain>
    </source>
</reference>
<evidence type="ECO:0000256" key="4">
    <source>
        <dbReference type="ARBA" id="ARBA00022475"/>
    </source>
</evidence>
<dbReference type="SUPFAM" id="SSF47384">
    <property type="entry name" value="Homodimeric domain of signal transducing histidine kinase"/>
    <property type="match status" value="1"/>
</dbReference>
<dbReference type="InterPro" id="IPR003594">
    <property type="entry name" value="HATPase_dom"/>
</dbReference>
<evidence type="ECO:0000313" key="16">
    <source>
        <dbReference type="Proteomes" id="UP000014216"/>
    </source>
</evidence>
<dbReference type="CDD" id="cd00082">
    <property type="entry name" value="HisKA"/>
    <property type="match status" value="1"/>
</dbReference>
<dbReference type="InterPro" id="IPR036890">
    <property type="entry name" value="HATPase_C_sf"/>
</dbReference>
<dbReference type="SMART" id="SM00388">
    <property type="entry name" value="HisKA"/>
    <property type="match status" value="1"/>
</dbReference>
<dbReference type="SUPFAM" id="SSF55785">
    <property type="entry name" value="PYP-like sensor domain (PAS domain)"/>
    <property type="match status" value="2"/>
</dbReference>
<dbReference type="InterPro" id="IPR033480">
    <property type="entry name" value="sCache_2"/>
</dbReference>
<evidence type="ECO:0000256" key="2">
    <source>
        <dbReference type="ARBA" id="ARBA00004651"/>
    </source>
</evidence>
<evidence type="ECO:0000259" key="13">
    <source>
        <dbReference type="PROSITE" id="PS50112"/>
    </source>
</evidence>
<dbReference type="InterPro" id="IPR000700">
    <property type="entry name" value="PAS-assoc_C"/>
</dbReference>
<dbReference type="PANTHER" id="PTHR43065">
    <property type="entry name" value="SENSOR HISTIDINE KINASE"/>
    <property type="match status" value="1"/>
</dbReference>
<evidence type="ECO:0000313" key="15">
    <source>
        <dbReference type="EMBL" id="EMS81194.1"/>
    </source>
</evidence>
<keyword evidence="4" id="KW-1003">Cell membrane</keyword>
<feature type="domain" description="PAS" evidence="13">
    <location>
        <begin position="361"/>
        <end position="434"/>
    </location>
</feature>
<dbReference type="InterPro" id="IPR001610">
    <property type="entry name" value="PAC"/>
</dbReference>
<feature type="transmembrane region" description="Helical" evidence="10">
    <location>
        <begin position="15"/>
        <end position="37"/>
    </location>
</feature>
<protein>
    <recommendedName>
        <fullName evidence="3">histidine kinase</fullName>
        <ecNumber evidence="3">2.7.13.3</ecNumber>
    </recommendedName>
</protein>
<dbReference type="InterPro" id="IPR036097">
    <property type="entry name" value="HisK_dim/P_sf"/>
</dbReference>
<dbReference type="PROSITE" id="PS50110">
    <property type="entry name" value="RESPONSE_REGULATORY"/>
    <property type="match status" value="1"/>
</dbReference>
<dbReference type="SUPFAM" id="SSF55874">
    <property type="entry name" value="ATPase domain of HSP90 chaperone/DNA topoisomerase II/histidine kinase"/>
    <property type="match status" value="1"/>
</dbReference>
<dbReference type="PATRIC" id="fig|1286635.3.peg.352"/>
<dbReference type="SMART" id="SM00387">
    <property type="entry name" value="HATPase_c"/>
    <property type="match status" value="1"/>
</dbReference>
<feature type="transmembrane region" description="Helical" evidence="10">
    <location>
        <begin position="195"/>
        <end position="218"/>
    </location>
</feature>
<dbReference type="EC" id="2.7.13.3" evidence="3"/>
<dbReference type="Proteomes" id="UP000014216">
    <property type="component" value="Unassembled WGS sequence"/>
</dbReference>
<evidence type="ECO:0000256" key="7">
    <source>
        <dbReference type="ARBA" id="ARBA00022989"/>
    </source>
</evidence>
<dbReference type="InterPro" id="IPR003661">
    <property type="entry name" value="HisK_dim/P_dom"/>
</dbReference>
<dbReference type="InterPro" id="IPR011006">
    <property type="entry name" value="CheY-like_superfamily"/>
</dbReference>
<dbReference type="SUPFAM" id="SSF52172">
    <property type="entry name" value="CheY-like"/>
    <property type="match status" value="1"/>
</dbReference>
<dbReference type="Pfam" id="PF00072">
    <property type="entry name" value="Response_reg"/>
    <property type="match status" value="1"/>
</dbReference>
<sequence>MTDRNEKSIVRSAKNKIICIGLLLGLIFVCFSSYLAYQYMGKTKDQRLRHLKQTVQIARNSIEPILAEYRAQNISIASAHEQVRNLIRRMVYHDHIGNNYIFMSSYDGIMLVQPFEPEKEMTDVWDLTDSYGVYIIRALVEAAKSAQGQGYVSYHYQRPGQTSPQEKISYVVGIPELECYIGTGQYMADLRQGHLVYIIKIVGLTSVLLILIFFLVWASMKEIRTQNTLLHKAEHELSAIFNNTFQLMGTLSPDGKLTKINQSALDFIEQDETSVIGKSFWDTPWWQKNDMKARLKKAVHDCSKGLFCRFEATYSHPNQEITFIDFSLSPIVDEKENVIFLLAEGRDMTEQIKAKNDLIKEKEFSENLINSLPGLFFLYKRQGEQFFLKKWNRQHETLLGFSSHELQNAAMTAFVEKETLPDLRSAVTQVLEQGIVNVELYLKDKNSHLIPFLFMARSVEQSGDTFIIGTGIELIEQKRAQEENKRLEKMLNQAQRLESVGRLAGGVAHDFNNMLGVILGHTELALLQADEHHELHGDLKEIQKAAKRSADITKQLLAFARKQVISPRQLDLNDTVESMLNMLRRLIGEDIDLVWKPFAHLWSVKMDPSQIDQILVNLCVNARDAITGVGKLTIETGKKTFDEEYCKDHAGFFPGDFVLLAVSDNGSGMDKEVLDNLFEPFFTTKPVNKGTGMGLATIYGIVKQNNGFINVYSEPGQGSTFKIYLPRSVADKDTEKAVPDKKAAAGGTETILLVEDEPSILRMTRMMLERKGYTVLPAATPTEAVEKAKNHSGPIDMLMTDVIMPEMNGRDLAGQITDLYPDIRLLFMSGYTANVIAHHGVLDDGVAFIQKPFSMVDMTEKVRAILDSASDKN</sequence>
<dbReference type="GO" id="GO:0005886">
    <property type="term" value="C:plasma membrane"/>
    <property type="evidence" value="ECO:0007669"/>
    <property type="project" value="UniProtKB-SubCell"/>
</dbReference>
<evidence type="ECO:0000256" key="5">
    <source>
        <dbReference type="ARBA" id="ARBA00022553"/>
    </source>
</evidence>
<feature type="domain" description="PAC" evidence="14">
    <location>
        <begin position="308"/>
        <end position="360"/>
    </location>
</feature>
<comment type="catalytic activity">
    <reaction evidence="1">
        <text>ATP + protein L-histidine = ADP + protein N-phospho-L-histidine.</text>
        <dbReference type="EC" id="2.7.13.3"/>
    </reaction>
</comment>
<proteinExistence type="predicted"/>
<dbReference type="CDD" id="cd00130">
    <property type="entry name" value="PAS"/>
    <property type="match status" value="1"/>
</dbReference>
<evidence type="ECO:0000256" key="8">
    <source>
        <dbReference type="ARBA" id="ARBA00023136"/>
    </source>
</evidence>
<organism evidence="15 16">
    <name type="scientific">Desulfotignum phosphitoxidans DSM 13687</name>
    <dbReference type="NCBI Taxonomy" id="1286635"/>
    <lineage>
        <taxon>Bacteria</taxon>
        <taxon>Pseudomonadati</taxon>
        <taxon>Thermodesulfobacteriota</taxon>
        <taxon>Desulfobacteria</taxon>
        <taxon>Desulfobacterales</taxon>
        <taxon>Desulfobacteraceae</taxon>
        <taxon>Desulfotignum</taxon>
    </lineage>
</organism>
<dbReference type="Gene3D" id="3.30.565.10">
    <property type="entry name" value="Histidine kinase-like ATPase, C-terminal domain"/>
    <property type="match status" value="1"/>
</dbReference>
<evidence type="ECO:0000259" key="14">
    <source>
        <dbReference type="PROSITE" id="PS50113"/>
    </source>
</evidence>
<dbReference type="PROSITE" id="PS50113">
    <property type="entry name" value="PAC"/>
    <property type="match status" value="1"/>
</dbReference>
<feature type="domain" description="Response regulatory" evidence="12">
    <location>
        <begin position="750"/>
        <end position="866"/>
    </location>
</feature>
<dbReference type="InterPro" id="IPR001789">
    <property type="entry name" value="Sig_transdc_resp-reg_receiver"/>
</dbReference>